<dbReference type="Gene3D" id="3.90.190.10">
    <property type="entry name" value="Protein tyrosine phosphatase superfamily"/>
    <property type="match status" value="1"/>
</dbReference>
<keyword evidence="2" id="KW-0378">Hydrolase</keyword>
<dbReference type="Proteomes" id="UP001044222">
    <property type="component" value="Chromosome 9"/>
</dbReference>
<sequence length="367" mass="40491">MGGCGLSEQSVPQEDEHTPCSFMAARAGHAHSELRSSVVNESSSLLGGSPLRACGRKGSPYHTGQLHPAVRVADLLQHINQMKTAEGYGFKQEYESFFEGWDIAKKKEKPKGKHGGLLGCDRHRVKLNSLLSSPASEYVNANYIDGYQRSNHFIATQGPRPDMLYDFWRMVWQENCYSIVMITKLAEVGRVNEKLQVLAGRQRGVRRHQDQPAEDRDAGGVHRALLQPGEAGLRGQARGAAVPLHGLAGARRPRPRHGAAGLPPPREELHARRRRPRGGPLQRRGWQDRLLHRSGRDAGHGGVRGRGRHLQLRQDPLLATHQHDPDRGAVCFHPRRPAGGLSVWGDVRPAVRVRPHVQGDADGGAPE</sequence>
<evidence type="ECO:0000256" key="1">
    <source>
        <dbReference type="ARBA" id="ARBA00013064"/>
    </source>
</evidence>
<keyword evidence="2" id="KW-0904">Protein phosphatase</keyword>
<evidence type="ECO:0000313" key="6">
    <source>
        <dbReference type="Proteomes" id="UP001044222"/>
    </source>
</evidence>
<keyword evidence="6" id="KW-1185">Reference proteome</keyword>
<dbReference type="SUPFAM" id="SSF52799">
    <property type="entry name" value="(Phosphotyrosine protein) phosphatases II"/>
    <property type="match status" value="1"/>
</dbReference>
<dbReference type="EC" id="3.1.3.48" evidence="1"/>
<dbReference type="Pfam" id="PF00102">
    <property type="entry name" value="Y_phosphatase"/>
    <property type="match status" value="1"/>
</dbReference>
<dbReference type="PANTHER" id="PTHR19134">
    <property type="entry name" value="RECEPTOR-TYPE TYROSINE-PROTEIN PHOSPHATASE"/>
    <property type="match status" value="1"/>
</dbReference>
<reference evidence="5" key="1">
    <citation type="submission" date="2021-01" db="EMBL/GenBank/DDBJ databases">
        <title>A chromosome-scale assembly of European eel, Anguilla anguilla.</title>
        <authorList>
            <person name="Henkel C."/>
            <person name="Jong-Raadsen S.A."/>
            <person name="Dufour S."/>
            <person name="Weltzien F.-A."/>
            <person name="Palstra A.P."/>
            <person name="Pelster B."/>
            <person name="Spaink H.P."/>
            <person name="Van Den Thillart G.E."/>
            <person name="Jansen H."/>
            <person name="Zahm M."/>
            <person name="Klopp C."/>
            <person name="Cedric C."/>
            <person name="Louis A."/>
            <person name="Berthelot C."/>
            <person name="Parey E."/>
            <person name="Roest Crollius H."/>
            <person name="Montfort J."/>
            <person name="Robinson-Rechavi M."/>
            <person name="Bucao C."/>
            <person name="Bouchez O."/>
            <person name="Gislard M."/>
            <person name="Lluch J."/>
            <person name="Milhes M."/>
            <person name="Lampietro C."/>
            <person name="Lopez Roques C."/>
            <person name="Donnadieu C."/>
            <person name="Braasch I."/>
            <person name="Desvignes T."/>
            <person name="Postlethwait J."/>
            <person name="Bobe J."/>
            <person name="Guiguen Y."/>
            <person name="Dirks R."/>
        </authorList>
    </citation>
    <scope>NUCLEOTIDE SEQUENCE</scope>
    <source>
        <strain evidence="5">Tag_6206</strain>
        <tissue evidence="5">Liver</tissue>
    </source>
</reference>
<dbReference type="InterPro" id="IPR050348">
    <property type="entry name" value="Protein-Tyr_Phosphatase"/>
</dbReference>
<feature type="domain" description="Tyrosine-protein phosphatase" evidence="4">
    <location>
        <begin position="109"/>
        <end position="194"/>
    </location>
</feature>
<feature type="compositionally biased region" description="Basic and acidic residues" evidence="3">
    <location>
        <begin position="207"/>
        <end position="220"/>
    </location>
</feature>
<dbReference type="InterPro" id="IPR000242">
    <property type="entry name" value="PTP_cat"/>
</dbReference>
<proteinExistence type="predicted"/>
<feature type="compositionally biased region" description="Basic and acidic residues" evidence="3">
    <location>
        <begin position="285"/>
        <end position="299"/>
    </location>
</feature>
<dbReference type="PROSITE" id="PS50055">
    <property type="entry name" value="TYR_PHOSPHATASE_PTP"/>
    <property type="match status" value="1"/>
</dbReference>
<dbReference type="AlphaFoldDB" id="A0A9D3RTK8"/>
<dbReference type="PANTHER" id="PTHR19134:SF207">
    <property type="entry name" value="RECEPTOR-TYPE TYROSINE-PROTEIN PHOSPHATASE U"/>
    <property type="match status" value="1"/>
</dbReference>
<dbReference type="InterPro" id="IPR029021">
    <property type="entry name" value="Prot-tyrosine_phosphatase-like"/>
</dbReference>
<dbReference type="PRINTS" id="PR00700">
    <property type="entry name" value="PRTYPHPHTASE"/>
</dbReference>
<evidence type="ECO:0000256" key="3">
    <source>
        <dbReference type="SAM" id="MobiDB-lite"/>
    </source>
</evidence>
<accession>A0A9D3RTK8</accession>
<feature type="region of interest" description="Disordered" evidence="3">
    <location>
        <begin position="246"/>
        <end position="308"/>
    </location>
</feature>
<organism evidence="5 6">
    <name type="scientific">Anguilla anguilla</name>
    <name type="common">European freshwater eel</name>
    <name type="synonym">Muraena anguilla</name>
    <dbReference type="NCBI Taxonomy" id="7936"/>
    <lineage>
        <taxon>Eukaryota</taxon>
        <taxon>Metazoa</taxon>
        <taxon>Chordata</taxon>
        <taxon>Craniata</taxon>
        <taxon>Vertebrata</taxon>
        <taxon>Euteleostomi</taxon>
        <taxon>Actinopterygii</taxon>
        <taxon>Neopterygii</taxon>
        <taxon>Teleostei</taxon>
        <taxon>Anguilliformes</taxon>
        <taxon>Anguillidae</taxon>
        <taxon>Anguilla</taxon>
    </lineage>
</organism>
<evidence type="ECO:0000256" key="2">
    <source>
        <dbReference type="ARBA" id="ARBA00022912"/>
    </source>
</evidence>
<evidence type="ECO:0000259" key="4">
    <source>
        <dbReference type="PROSITE" id="PS50055"/>
    </source>
</evidence>
<protein>
    <recommendedName>
        <fullName evidence="1">protein-tyrosine-phosphatase</fullName>
        <ecNumber evidence="1">3.1.3.48</ecNumber>
    </recommendedName>
</protein>
<evidence type="ECO:0000313" key="5">
    <source>
        <dbReference type="EMBL" id="KAG5842984.1"/>
    </source>
</evidence>
<dbReference type="SMART" id="SM00194">
    <property type="entry name" value="PTPc"/>
    <property type="match status" value="1"/>
</dbReference>
<feature type="region of interest" description="Disordered" evidence="3">
    <location>
        <begin position="201"/>
        <end position="221"/>
    </location>
</feature>
<comment type="caution">
    <text evidence="5">The sequence shown here is derived from an EMBL/GenBank/DDBJ whole genome shotgun (WGS) entry which is preliminary data.</text>
</comment>
<dbReference type="EMBL" id="JAFIRN010000009">
    <property type="protein sequence ID" value="KAG5842984.1"/>
    <property type="molecule type" value="Genomic_DNA"/>
</dbReference>
<gene>
    <name evidence="5" type="ORF">ANANG_G00183620</name>
</gene>
<name>A0A9D3RTK8_ANGAN</name>
<dbReference type="GO" id="GO:0004725">
    <property type="term" value="F:protein tyrosine phosphatase activity"/>
    <property type="evidence" value="ECO:0007669"/>
    <property type="project" value="UniProtKB-EC"/>
</dbReference>